<evidence type="ECO:0000313" key="1">
    <source>
        <dbReference type="EMBL" id="MBC3792829.1"/>
    </source>
</evidence>
<evidence type="ECO:0000313" key="2">
    <source>
        <dbReference type="Proteomes" id="UP000700732"/>
    </source>
</evidence>
<gene>
    <name evidence="1" type="ORF">FH603_3343</name>
</gene>
<name>A0ABR6W9A0_9BACT</name>
<dbReference type="EMBL" id="VFIA01000019">
    <property type="protein sequence ID" value="MBC3792829.1"/>
    <property type="molecule type" value="Genomic_DNA"/>
</dbReference>
<comment type="caution">
    <text evidence="1">The sequence shown here is derived from an EMBL/GenBank/DDBJ whole genome shotgun (WGS) entry which is preliminary data.</text>
</comment>
<protein>
    <submittedName>
        <fullName evidence="1">Uncharacterized protein</fullName>
    </submittedName>
</protein>
<accession>A0ABR6W9A0</accession>
<proteinExistence type="predicted"/>
<keyword evidence="2" id="KW-1185">Reference proteome</keyword>
<organism evidence="1 2">
    <name type="scientific">Spirosoma utsteinense</name>
    <dbReference type="NCBI Taxonomy" id="2585773"/>
    <lineage>
        <taxon>Bacteria</taxon>
        <taxon>Pseudomonadati</taxon>
        <taxon>Bacteroidota</taxon>
        <taxon>Cytophagia</taxon>
        <taxon>Cytophagales</taxon>
        <taxon>Cytophagaceae</taxon>
        <taxon>Spirosoma</taxon>
    </lineage>
</organism>
<reference evidence="1 2" key="1">
    <citation type="submission" date="2019-06" db="EMBL/GenBank/DDBJ databases">
        <title>Spirosoma utsteinense sp. nov. isolated from Antarctic ice-free soils.</title>
        <authorList>
            <person name="Tahon G."/>
        </authorList>
    </citation>
    <scope>NUCLEOTIDE SEQUENCE [LARGE SCALE GENOMIC DNA]</scope>
    <source>
        <strain evidence="1 2">LMG 31447</strain>
    </source>
</reference>
<dbReference type="RefSeq" id="WP_186738585.1">
    <property type="nucleotide sequence ID" value="NZ_VFIA01000019.1"/>
</dbReference>
<dbReference type="Proteomes" id="UP000700732">
    <property type="component" value="Unassembled WGS sequence"/>
</dbReference>
<sequence length="53" mass="5931">MSQLKRHALTQYRQQARLVLGAATAEYVLSVGQLSDVEQKSRSLKEPVVDAFL</sequence>